<dbReference type="RefSeq" id="WP_058500314.1">
    <property type="nucleotide sequence ID" value="NZ_CAAAHW010000003.1"/>
</dbReference>
<evidence type="ECO:0000313" key="3">
    <source>
        <dbReference type="Proteomes" id="UP000054691"/>
    </source>
</evidence>
<reference evidence="2 4" key="2">
    <citation type="submission" date="2018-06" db="EMBL/GenBank/DDBJ databases">
        <authorList>
            <consortium name="Pathogen Informatics"/>
            <person name="Doyle S."/>
        </authorList>
    </citation>
    <scope>NUCLEOTIDE SEQUENCE [LARGE SCALE GENOMIC DNA]</scope>
    <source>
        <strain evidence="2 4">NCTC12388</strain>
    </source>
</reference>
<organism evidence="2 4">
    <name type="scientific">Legionella gratiana</name>
    <dbReference type="NCBI Taxonomy" id="45066"/>
    <lineage>
        <taxon>Bacteria</taxon>
        <taxon>Pseudomonadati</taxon>
        <taxon>Pseudomonadota</taxon>
        <taxon>Gammaproteobacteria</taxon>
        <taxon>Legionellales</taxon>
        <taxon>Legionellaceae</taxon>
        <taxon>Legionella</taxon>
    </lineage>
</organism>
<evidence type="ECO:0000313" key="2">
    <source>
        <dbReference type="EMBL" id="STX44720.1"/>
    </source>
</evidence>
<proteinExistence type="predicted"/>
<reference evidence="1 3" key="1">
    <citation type="submission" date="2015-11" db="EMBL/GenBank/DDBJ databases">
        <title>Genomic analysis of 38 Legionella species identifies large and diverse effector repertoires.</title>
        <authorList>
            <person name="Burstein D."/>
            <person name="Amaro F."/>
            <person name="Zusman T."/>
            <person name="Lifshitz Z."/>
            <person name="Cohen O."/>
            <person name="Gilbert J.A."/>
            <person name="Pupko T."/>
            <person name="Shuman H.A."/>
            <person name="Segal G."/>
        </authorList>
    </citation>
    <scope>NUCLEOTIDE SEQUENCE [LARGE SCALE GENOMIC DNA]</scope>
    <source>
        <strain evidence="1 3">Lyon 8420412</strain>
    </source>
</reference>
<evidence type="ECO:0000313" key="4">
    <source>
        <dbReference type="Proteomes" id="UP000254476"/>
    </source>
</evidence>
<dbReference type="Proteomes" id="UP000254476">
    <property type="component" value="Unassembled WGS sequence"/>
</dbReference>
<evidence type="ECO:0000313" key="1">
    <source>
        <dbReference type="EMBL" id="KTD06580.1"/>
    </source>
</evidence>
<dbReference type="OrthoDB" id="9882571at2"/>
<dbReference type="EMBL" id="UGOB01000001">
    <property type="protein sequence ID" value="STX44720.1"/>
    <property type="molecule type" value="Genomic_DNA"/>
</dbReference>
<keyword evidence="3" id="KW-1185">Reference proteome</keyword>
<accession>A0A378JJ55</accession>
<dbReference type="AlphaFoldDB" id="A0A378JJ55"/>
<dbReference type="EMBL" id="LNYE01000029">
    <property type="protein sequence ID" value="KTD06580.1"/>
    <property type="molecule type" value="Genomic_DNA"/>
</dbReference>
<protein>
    <submittedName>
        <fullName evidence="2">Uncharacterized protein</fullName>
    </submittedName>
</protein>
<name>A0A378JJ55_9GAMM</name>
<sequence length="118" mass="14260">MRKKIPNLFNNFKNNRKIAFFGKRFISDSSYEKSYNLIEKYCTDDPRFWGEIKEVVQKIEHAEKNKSPLFSEDIERLQQIQHTLLRAYDFPDLFIEFNPLLSTLNKADNWPFKNTPFY</sequence>
<dbReference type="STRING" id="45066.Lgra_3357"/>
<dbReference type="Proteomes" id="UP000054691">
    <property type="component" value="Unassembled WGS sequence"/>
</dbReference>
<gene>
    <name evidence="1" type="ORF">Lgra_3357</name>
    <name evidence="2" type="ORF">NCTC12388_01686</name>
</gene>